<name>A0A1W5DD89_9LECA</name>
<dbReference type="GO" id="GO:0019901">
    <property type="term" value="F:protein kinase binding"/>
    <property type="evidence" value="ECO:0007669"/>
    <property type="project" value="InterPro"/>
</dbReference>
<feature type="compositionally biased region" description="Low complexity" evidence="1">
    <location>
        <begin position="484"/>
        <end position="521"/>
    </location>
</feature>
<evidence type="ECO:0000256" key="1">
    <source>
        <dbReference type="SAM" id="MobiDB-lite"/>
    </source>
</evidence>
<feature type="region of interest" description="Disordered" evidence="1">
    <location>
        <begin position="544"/>
        <end position="600"/>
    </location>
</feature>
<accession>A0A1W5DD89</accession>
<feature type="region of interest" description="Disordered" evidence="1">
    <location>
        <begin position="120"/>
        <end position="144"/>
    </location>
</feature>
<feature type="compositionally biased region" description="Polar residues" evidence="1">
    <location>
        <begin position="544"/>
        <end position="559"/>
    </location>
</feature>
<dbReference type="Proteomes" id="UP000192927">
    <property type="component" value="Unassembled WGS sequence"/>
</dbReference>
<dbReference type="GO" id="GO:0005634">
    <property type="term" value="C:nucleus"/>
    <property type="evidence" value="ECO:0007669"/>
    <property type="project" value="TreeGrafter"/>
</dbReference>
<organism evidence="2 3">
    <name type="scientific">Lasallia pustulata</name>
    <dbReference type="NCBI Taxonomy" id="136370"/>
    <lineage>
        <taxon>Eukaryota</taxon>
        <taxon>Fungi</taxon>
        <taxon>Dikarya</taxon>
        <taxon>Ascomycota</taxon>
        <taxon>Pezizomycotina</taxon>
        <taxon>Lecanoromycetes</taxon>
        <taxon>OSLEUM clade</taxon>
        <taxon>Umbilicariomycetidae</taxon>
        <taxon>Umbilicariales</taxon>
        <taxon>Umbilicariaceae</taxon>
        <taxon>Lasallia</taxon>
    </lineage>
</organism>
<dbReference type="CDD" id="cd20557">
    <property type="entry name" value="CYCLIN_ScPCL1-like"/>
    <property type="match status" value="1"/>
</dbReference>
<evidence type="ECO:0000313" key="3">
    <source>
        <dbReference type="Proteomes" id="UP000192927"/>
    </source>
</evidence>
<dbReference type="GO" id="GO:0000307">
    <property type="term" value="C:cyclin-dependent protein kinase holoenzyme complex"/>
    <property type="evidence" value="ECO:0007669"/>
    <property type="project" value="TreeGrafter"/>
</dbReference>
<proteinExistence type="predicted"/>
<dbReference type="EMBL" id="FWEW01003791">
    <property type="protein sequence ID" value="SLM41153.1"/>
    <property type="molecule type" value="Genomic_DNA"/>
</dbReference>
<dbReference type="Gene3D" id="1.10.472.10">
    <property type="entry name" value="Cyclin-like"/>
    <property type="match status" value="1"/>
</dbReference>
<feature type="compositionally biased region" description="Polar residues" evidence="1">
    <location>
        <begin position="571"/>
        <end position="591"/>
    </location>
</feature>
<feature type="region of interest" description="Disordered" evidence="1">
    <location>
        <begin position="476"/>
        <end position="521"/>
    </location>
</feature>
<evidence type="ECO:0000313" key="2">
    <source>
        <dbReference type="EMBL" id="SLM41153.1"/>
    </source>
</evidence>
<dbReference type="AlphaFoldDB" id="A0A1W5DD89"/>
<dbReference type="Pfam" id="PF08613">
    <property type="entry name" value="Cyclin"/>
    <property type="match status" value="1"/>
</dbReference>
<dbReference type="PANTHER" id="PTHR15615:SF36">
    <property type="entry name" value="PHO85 CYCLIN-5"/>
    <property type="match status" value="1"/>
</dbReference>
<sequence>MDFSDVGAPAPTSLRISSHNTNNPYGSSVSSAASSSSSSVFSIDAPSSQSSVSSSTNSVHVTWESENLGSYFPADYFVPHHAAAATSEDAVSITSRPVAPRVEAGPAPVPLELRQHPRRTQPLAQQDPRNGCSATGCPRPPPPLVRQSDRKLSFVDGLVDTATQMVETIWPLSILACTRDNVIGGKNVISLRTFVQEVLRRSRTSYSTLQVALYYLILIKPRIPKHDFTMEQSEDTQSSRAMQCGRRMFLAALILASKYLQDRNFSARAWSKISGLNTHEINTNEMAFLEAVNWKLHITESVFQRWSDVVLRYTPSAHSPGSPISSMVSPSEWKAVILSLTPDLDKFDFGSPASPGIMSPPRRFGTASPFGFADVPSPCSSGSNEQTPTNPYVIPRVLEPTPRASNSISQAVPTLPKMGPLPTPKMTPQVNTFNTPAVSASGLCPARSSMSIAMTQAQNASLARTTVDTWGCKSANQGPFSAFTRRPSMTDSSSSVSSPESMISDTSTRSSRSSSISSLASSTCALPQPRLAVQATRRCATMLSSTQKENCRGATQSSTDGGGSWGAFVSSPESYSGPTSDSTTSHTNNVPSLPAKNHNHSAHEAALGLQELALNRQRVLPRPNLGCHKGRKRPSSVDLSLQQNVRDLIAPKPIGELIDDSRNGDDGTVVPDARLADSFLVNKDPKSCLFRPKLAASKEGSRKRACRGEEAVRLDRLRKEALRRPGPGMWDGIL</sequence>
<feature type="compositionally biased region" description="Polar residues" evidence="1">
    <location>
        <begin position="14"/>
        <end position="26"/>
    </location>
</feature>
<feature type="compositionally biased region" description="Low complexity" evidence="1">
    <location>
        <begin position="27"/>
        <end position="56"/>
    </location>
</feature>
<keyword evidence="3" id="KW-1185">Reference proteome</keyword>
<feature type="region of interest" description="Disordered" evidence="1">
    <location>
        <begin position="1"/>
        <end position="56"/>
    </location>
</feature>
<protein>
    <submittedName>
        <fullName evidence="2">Cyclin PHO80-like</fullName>
    </submittedName>
</protein>
<dbReference type="GO" id="GO:0016538">
    <property type="term" value="F:cyclin-dependent protein serine/threonine kinase regulator activity"/>
    <property type="evidence" value="ECO:0007669"/>
    <property type="project" value="TreeGrafter"/>
</dbReference>
<dbReference type="InterPro" id="IPR013922">
    <property type="entry name" value="Cyclin_PHO80-like"/>
</dbReference>
<reference evidence="3" key="1">
    <citation type="submission" date="2017-03" db="EMBL/GenBank/DDBJ databases">
        <authorList>
            <person name="Sharma R."/>
            <person name="Thines M."/>
        </authorList>
    </citation>
    <scope>NUCLEOTIDE SEQUENCE [LARGE SCALE GENOMIC DNA]</scope>
</reference>
<dbReference type="PANTHER" id="PTHR15615">
    <property type="match status" value="1"/>
</dbReference>